<feature type="compositionally biased region" description="Basic and acidic residues" evidence="1">
    <location>
        <begin position="89"/>
        <end position="105"/>
    </location>
</feature>
<accession>A0A4U0TLC2</accession>
<comment type="caution">
    <text evidence="2">The sequence shown here is derived from an EMBL/GenBank/DDBJ whole genome shotgun (WGS) entry which is preliminary data.</text>
</comment>
<proteinExistence type="predicted"/>
<protein>
    <submittedName>
        <fullName evidence="2">Uncharacterized protein</fullName>
    </submittedName>
</protein>
<dbReference type="Proteomes" id="UP000308549">
    <property type="component" value="Unassembled WGS sequence"/>
</dbReference>
<evidence type="ECO:0000313" key="3">
    <source>
        <dbReference type="Proteomes" id="UP000308549"/>
    </source>
</evidence>
<organism evidence="2 3">
    <name type="scientific">Salinomyces thailandicus</name>
    <dbReference type="NCBI Taxonomy" id="706561"/>
    <lineage>
        <taxon>Eukaryota</taxon>
        <taxon>Fungi</taxon>
        <taxon>Dikarya</taxon>
        <taxon>Ascomycota</taxon>
        <taxon>Pezizomycotina</taxon>
        <taxon>Dothideomycetes</taxon>
        <taxon>Dothideomycetidae</taxon>
        <taxon>Mycosphaerellales</taxon>
        <taxon>Teratosphaeriaceae</taxon>
        <taxon>Salinomyces</taxon>
    </lineage>
</organism>
<feature type="compositionally biased region" description="Basic and acidic residues" evidence="1">
    <location>
        <begin position="20"/>
        <end position="38"/>
    </location>
</feature>
<dbReference type="EMBL" id="NAJL01000072">
    <property type="protein sequence ID" value="TKA22516.1"/>
    <property type="molecule type" value="Genomic_DNA"/>
</dbReference>
<keyword evidence="3" id="KW-1185">Reference proteome</keyword>
<dbReference type="AlphaFoldDB" id="A0A4U0TLC2"/>
<evidence type="ECO:0000256" key="1">
    <source>
        <dbReference type="SAM" id="MobiDB-lite"/>
    </source>
</evidence>
<feature type="compositionally biased region" description="Basic residues" evidence="1">
    <location>
        <begin position="61"/>
        <end position="73"/>
    </location>
</feature>
<sequence>MTLFISLRDQDSVEALYSRGKGEGKKPKKVGKGEKETKTTVTMRPKKNTETDGDAGIAKGEKKKKVKKGKKSGKNSTEEEADTSVTQEKPLRKGRAEELRDESRKGARSRNTSLDRLYIRPTG</sequence>
<reference evidence="2 3" key="1">
    <citation type="submission" date="2017-03" db="EMBL/GenBank/DDBJ databases">
        <title>Genomes of endolithic fungi from Antarctica.</title>
        <authorList>
            <person name="Coleine C."/>
            <person name="Masonjones S."/>
            <person name="Stajich J.E."/>
        </authorList>
    </citation>
    <scope>NUCLEOTIDE SEQUENCE [LARGE SCALE GENOMIC DNA]</scope>
    <source>
        <strain evidence="2 3">CCFEE 6315</strain>
    </source>
</reference>
<gene>
    <name evidence="2" type="ORF">B0A50_08056</name>
</gene>
<feature type="region of interest" description="Disordered" evidence="1">
    <location>
        <begin position="16"/>
        <end position="123"/>
    </location>
</feature>
<name>A0A4U0TLC2_9PEZI</name>
<evidence type="ECO:0000313" key="2">
    <source>
        <dbReference type="EMBL" id="TKA22516.1"/>
    </source>
</evidence>